<dbReference type="PANTHER" id="PTHR46268">
    <property type="entry name" value="STRESS RESPONSE PROTEIN NHAX"/>
    <property type="match status" value="1"/>
</dbReference>
<dbReference type="PRINTS" id="PR01438">
    <property type="entry name" value="UNVRSLSTRESS"/>
</dbReference>
<feature type="domain" description="UspA" evidence="2">
    <location>
        <begin position="157"/>
        <end position="292"/>
    </location>
</feature>
<evidence type="ECO:0000256" key="1">
    <source>
        <dbReference type="ARBA" id="ARBA00008791"/>
    </source>
</evidence>
<dbReference type="InterPro" id="IPR014729">
    <property type="entry name" value="Rossmann-like_a/b/a_fold"/>
</dbReference>
<dbReference type="Proteomes" id="UP001500466">
    <property type="component" value="Unassembled WGS sequence"/>
</dbReference>
<dbReference type="PANTHER" id="PTHR46268:SF6">
    <property type="entry name" value="UNIVERSAL STRESS PROTEIN UP12"/>
    <property type="match status" value="1"/>
</dbReference>
<accession>A0ABP9HB01</accession>
<dbReference type="Gene3D" id="3.40.50.620">
    <property type="entry name" value="HUPs"/>
    <property type="match status" value="2"/>
</dbReference>
<feature type="domain" description="UspA" evidence="2">
    <location>
        <begin position="9"/>
        <end position="138"/>
    </location>
</feature>
<dbReference type="InterPro" id="IPR006015">
    <property type="entry name" value="Universal_stress_UspA"/>
</dbReference>
<dbReference type="Pfam" id="PF00582">
    <property type="entry name" value="Usp"/>
    <property type="match status" value="2"/>
</dbReference>
<evidence type="ECO:0000313" key="4">
    <source>
        <dbReference type="Proteomes" id="UP001500466"/>
    </source>
</evidence>
<dbReference type="InterPro" id="IPR006016">
    <property type="entry name" value="UspA"/>
</dbReference>
<comment type="caution">
    <text evidence="3">The sequence shown here is derived from an EMBL/GenBank/DDBJ whole genome shotgun (WGS) entry which is preliminary data.</text>
</comment>
<evidence type="ECO:0000313" key="3">
    <source>
        <dbReference type="EMBL" id="GAA4966090.1"/>
    </source>
</evidence>
<proteinExistence type="inferred from homology"/>
<protein>
    <submittedName>
        <fullName evidence="3">Universal stress protein</fullName>
    </submittedName>
</protein>
<name>A0ABP9HB01_9ACTN</name>
<comment type="similarity">
    <text evidence="1">Belongs to the universal stress protein A family.</text>
</comment>
<sequence length="295" mass="30428">MSEINAQGRHLTVAVDGSDHALRAVAWAAAEAEARDSGLRIVHAWLPLPGPEGHATGLAEGRAVLDAAEERAREVAPELEIRSAYAADLVGTMIAEESSDAELFVVGSRGRGGFRSLLLGSTSLAAASVARCPVVVVRPPAEGDKALRPDGSVPPREVVAGIDVRDEADAVLGFAFAAAAAHPGTRVRVLHGWTMGASAIAGGPVFDEVAVEDAVTRALSEAVAGWTEKYPQVPVVRTAVHDAPAAALVDASERAQLTVVGRRSAGTSMGLRLGMVAHAVLLHAYGPVAVVPHDQ</sequence>
<evidence type="ECO:0000259" key="2">
    <source>
        <dbReference type="Pfam" id="PF00582"/>
    </source>
</evidence>
<dbReference type="EMBL" id="BAABHS010000010">
    <property type="protein sequence ID" value="GAA4966090.1"/>
    <property type="molecule type" value="Genomic_DNA"/>
</dbReference>
<gene>
    <name evidence="3" type="ORF">GCM10023205_33270</name>
</gene>
<keyword evidence="4" id="KW-1185">Reference proteome</keyword>
<dbReference type="SUPFAM" id="SSF52402">
    <property type="entry name" value="Adenine nucleotide alpha hydrolases-like"/>
    <property type="match status" value="2"/>
</dbReference>
<reference evidence="4" key="1">
    <citation type="journal article" date="2019" name="Int. J. Syst. Evol. Microbiol.">
        <title>The Global Catalogue of Microorganisms (GCM) 10K type strain sequencing project: providing services to taxonomists for standard genome sequencing and annotation.</title>
        <authorList>
            <consortium name="The Broad Institute Genomics Platform"/>
            <consortium name="The Broad Institute Genome Sequencing Center for Infectious Disease"/>
            <person name="Wu L."/>
            <person name="Ma J."/>
        </authorList>
    </citation>
    <scope>NUCLEOTIDE SEQUENCE [LARGE SCALE GENOMIC DNA]</scope>
    <source>
        <strain evidence="4">JCM 17986</strain>
    </source>
</reference>
<dbReference type="RefSeq" id="WP_345676260.1">
    <property type="nucleotide sequence ID" value="NZ_BAABHS010000010.1"/>
</dbReference>
<organism evidence="3 4">
    <name type="scientific">Yinghuangia aomiensis</name>
    <dbReference type="NCBI Taxonomy" id="676205"/>
    <lineage>
        <taxon>Bacteria</taxon>
        <taxon>Bacillati</taxon>
        <taxon>Actinomycetota</taxon>
        <taxon>Actinomycetes</taxon>
        <taxon>Kitasatosporales</taxon>
        <taxon>Streptomycetaceae</taxon>
        <taxon>Yinghuangia</taxon>
    </lineage>
</organism>